<dbReference type="CDD" id="cd01127">
    <property type="entry name" value="TrwB_TraG_TraD_VirD4"/>
    <property type="match status" value="1"/>
</dbReference>
<gene>
    <name evidence="7" type="ORF">EV212_10356</name>
</gene>
<dbReference type="GO" id="GO:0005886">
    <property type="term" value="C:plasma membrane"/>
    <property type="evidence" value="ECO:0007669"/>
    <property type="project" value="UniProtKB-SubCell"/>
</dbReference>
<evidence type="ECO:0000256" key="4">
    <source>
        <dbReference type="ARBA" id="ARBA00022692"/>
    </source>
</evidence>
<keyword evidence="6" id="KW-0472">Membrane</keyword>
<dbReference type="InterPro" id="IPR051539">
    <property type="entry name" value="T4SS-coupling_protein"/>
</dbReference>
<sequence>MINACMDRMILGDGENCVYSSDSNVTGLNNNVIAVGTSGCGKTVSLIEPRLLETFCRSLIVTVTKRRIVKKYTPVMKKRGYQIWDLNFVHPGSGNVGFDPLKNVASFADITFLARSIVLANPQKAKSTADPYWDDAAISLLSAEIAYILMTVDNPTFGDVLDFHNKLTFEERSGVIVTNYDYKFEYLEEKDASCFAVNCWKSFKQLPIRTSSCVFSSLNTTMDSIFTPEIRKMFDMKKMVDFEQLASQKTVLFVTSSPVNPSLNCFISMFYGTAFKELFEFAEEQPGGELPVYVDILADDFATGCPVNMFDQYISIFREKGLSCTLLIQSESQLSSLYGQDRSTTIINNCDTIVYMGSMDLDTGRNISLRANRPLDEILYMPIGAEILFRRGQKPVFTQRYNIFEDVRYKKVTAAYERQAAKEMNRQRGD</sequence>
<dbReference type="SUPFAM" id="SSF52540">
    <property type="entry name" value="P-loop containing nucleoside triphosphate hydrolases"/>
    <property type="match status" value="1"/>
</dbReference>
<reference evidence="7 8" key="1">
    <citation type="submission" date="2019-03" db="EMBL/GenBank/DDBJ databases">
        <title>Genomic Encyclopedia of Type Strains, Phase IV (KMG-IV): sequencing the most valuable type-strain genomes for metagenomic binning, comparative biology and taxonomic classification.</title>
        <authorList>
            <person name="Goeker M."/>
        </authorList>
    </citation>
    <scope>NUCLEOTIDE SEQUENCE [LARGE SCALE GENOMIC DNA]</scope>
    <source>
        <strain evidence="7 8">DSM 28559</strain>
    </source>
</reference>
<dbReference type="EMBL" id="SLXA01000003">
    <property type="protein sequence ID" value="TCO85335.1"/>
    <property type="molecule type" value="Genomic_DNA"/>
</dbReference>
<evidence type="ECO:0000256" key="2">
    <source>
        <dbReference type="ARBA" id="ARBA00008806"/>
    </source>
</evidence>
<dbReference type="InterPro" id="IPR027417">
    <property type="entry name" value="P-loop_NTPase"/>
</dbReference>
<dbReference type="PANTHER" id="PTHR37937">
    <property type="entry name" value="CONJUGATIVE TRANSFER: DNA TRANSPORT"/>
    <property type="match status" value="1"/>
</dbReference>
<protein>
    <submittedName>
        <fullName evidence="7">Type IV secretory system conjugative DNA transfer VirD4/TraG family protein</fullName>
    </submittedName>
</protein>
<dbReference type="RefSeq" id="WP_243115454.1">
    <property type="nucleotide sequence ID" value="NZ_JANKAQ010000003.1"/>
</dbReference>
<evidence type="ECO:0000256" key="6">
    <source>
        <dbReference type="ARBA" id="ARBA00023136"/>
    </source>
</evidence>
<keyword evidence="5" id="KW-1133">Transmembrane helix</keyword>
<comment type="subcellular location">
    <subcellularLocation>
        <location evidence="1">Cell membrane</location>
        <topology evidence="1">Multi-pass membrane protein</topology>
    </subcellularLocation>
</comment>
<accession>A0A4R2LDH3</accession>
<name>A0A4R2LDH3_9FIRM</name>
<dbReference type="Gene3D" id="3.40.50.300">
    <property type="entry name" value="P-loop containing nucleotide triphosphate hydrolases"/>
    <property type="match status" value="1"/>
</dbReference>
<evidence type="ECO:0000313" key="8">
    <source>
        <dbReference type="Proteomes" id="UP000295711"/>
    </source>
</evidence>
<dbReference type="Proteomes" id="UP000295711">
    <property type="component" value="Unassembled WGS sequence"/>
</dbReference>
<keyword evidence="3" id="KW-1003">Cell membrane</keyword>
<evidence type="ECO:0000256" key="3">
    <source>
        <dbReference type="ARBA" id="ARBA00022475"/>
    </source>
</evidence>
<dbReference type="AlphaFoldDB" id="A0A4R2LDH3"/>
<dbReference type="Pfam" id="PF02534">
    <property type="entry name" value="T4SS-DNA_transf"/>
    <property type="match status" value="1"/>
</dbReference>
<keyword evidence="8" id="KW-1185">Reference proteome</keyword>
<evidence type="ECO:0000256" key="1">
    <source>
        <dbReference type="ARBA" id="ARBA00004651"/>
    </source>
</evidence>
<evidence type="ECO:0000256" key="5">
    <source>
        <dbReference type="ARBA" id="ARBA00022989"/>
    </source>
</evidence>
<dbReference type="PANTHER" id="PTHR37937:SF1">
    <property type="entry name" value="CONJUGATIVE TRANSFER: DNA TRANSPORT"/>
    <property type="match status" value="1"/>
</dbReference>
<comment type="similarity">
    <text evidence="2">Belongs to the VirD4/TraG family.</text>
</comment>
<comment type="caution">
    <text evidence="7">The sequence shown here is derived from an EMBL/GenBank/DDBJ whole genome shotgun (WGS) entry which is preliminary data.</text>
</comment>
<dbReference type="InterPro" id="IPR003688">
    <property type="entry name" value="TraG/VirD4"/>
</dbReference>
<organism evidence="7 8">
    <name type="scientific">Frisingicoccus caecimuris</name>
    <dbReference type="NCBI Taxonomy" id="1796636"/>
    <lineage>
        <taxon>Bacteria</taxon>
        <taxon>Bacillati</taxon>
        <taxon>Bacillota</taxon>
        <taxon>Clostridia</taxon>
        <taxon>Lachnospirales</taxon>
        <taxon>Lachnospiraceae</taxon>
        <taxon>Frisingicoccus</taxon>
    </lineage>
</organism>
<evidence type="ECO:0000313" key="7">
    <source>
        <dbReference type="EMBL" id="TCO85335.1"/>
    </source>
</evidence>
<proteinExistence type="inferred from homology"/>
<keyword evidence="4" id="KW-0812">Transmembrane</keyword>